<evidence type="ECO:0000256" key="1">
    <source>
        <dbReference type="SAM" id="Phobius"/>
    </source>
</evidence>
<dbReference type="RefSeq" id="WP_098043079.1">
    <property type="nucleotide sequence ID" value="NZ_PDEV01000005.1"/>
</dbReference>
<dbReference type="AlphaFoldDB" id="A0A2A8D3Z6"/>
<feature type="transmembrane region" description="Helical" evidence="1">
    <location>
        <begin position="6"/>
        <end position="24"/>
    </location>
</feature>
<feature type="transmembrane region" description="Helical" evidence="1">
    <location>
        <begin position="160"/>
        <end position="179"/>
    </location>
</feature>
<accession>A0A2A8D3Z6</accession>
<protein>
    <submittedName>
        <fullName evidence="2">Uncharacterized protein</fullName>
    </submittedName>
</protein>
<keyword evidence="3" id="KW-1185">Reference proteome</keyword>
<keyword evidence="1" id="KW-1133">Transmembrane helix</keyword>
<comment type="caution">
    <text evidence="2">The sequence shown here is derived from an EMBL/GenBank/DDBJ whole genome shotgun (WGS) entry which is preliminary data.</text>
</comment>
<evidence type="ECO:0000313" key="2">
    <source>
        <dbReference type="EMBL" id="PEN15547.1"/>
    </source>
</evidence>
<name>A0A2A8D3Z6_9MICC</name>
<dbReference type="Proteomes" id="UP000219947">
    <property type="component" value="Unassembled WGS sequence"/>
</dbReference>
<gene>
    <name evidence="2" type="ORF">CRM92_09710</name>
</gene>
<proteinExistence type="predicted"/>
<reference evidence="2" key="1">
    <citation type="submission" date="2017-10" db="EMBL/GenBank/DDBJ databases">
        <title>Kefir isolates.</title>
        <authorList>
            <person name="Kim Y."/>
            <person name="Blasche S."/>
        </authorList>
    </citation>
    <scope>NUCLEOTIDE SEQUENCE [LARGE SCALE GENOMIC DNA]</scope>
    <source>
        <strain evidence="2">OG2-2</strain>
    </source>
</reference>
<evidence type="ECO:0000313" key="3">
    <source>
        <dbReference type="Proteomes" id="UP000219947"/>
    </source>
</evidence>
<keyword evidence="1" id="KW-0812">Transmembrane</keyword>
<keyword evidence="1" id="KW-0472">Membrane</keyword>
<dbReference type="EMBL" id="PDEV01000005">
    <property type="protein sequence ID" value="PEN15547.1"/>
    <property type="molecule type" value="Genomic_DNA"/>
</dbReference>
<sequence>MDIKDFIAPVVTFVIGIPTLLLSWRNYNSQRESKPPELARLESWSRLMYEAGVDIGKIDNDGYISNLSKTQKNLVDNYNVFIHRASLESMLRKIGISDRKVFNKLMSMSRSQRHIQAPGFEDYVYQHDNCQQVLMAMLVIDIIIIICCIPVLIFSPLLCILIVLFVMSIIFIFAFRISYIRKNIYRALVVNNAYYYLRNFYGIEGDVNDSPLSYRERMRIKDRTFIMFVSRTICKDIKNNIYMAGINEIDGYCPVREKEMKPKEYVPPVKTPKLINFLIKVSDEIARKRGIYPEQDSENVEN</sequence>
<feature type="transmembrane region" description="Helical" evidence="1">
    <location>
        <begin position="133"/>
        <end position="154"/>
    </location>
</feature>
<organism evidence="2 3">
    <name type="scientific">Rothia dentocariosa</name>
    <dbReference type="NCBI Taxonomy" id="2047"/>
    <lineage>
        <taxon>Bacteria</taxon>
        <taxon>Bacillati</taxon>
        <taxon>Actinomycetota</taxon>
        <taxon>Actinomycetes</taxon>
        <taxon>Micrococcales</taxon>
        <taxon>Micrococcaceae</taxon>
        <taxon>Rothia</taxon>
    </lineage>
</organism>